<evidence type="ECO:0000313" key="1">
    <source>
        <dbReference type="EMBL" id="KAL3741711.1"/>
    </source>
</evidence>
<accession>A0ABD3KVS0</accession>
<protein>
    <submittedName>
        <fullName evidence="1">Uncharacterized protein</fullName>
    </submittedName>
</protein>
<proteinExistence type="predicted"/>
<dbReference type="EMBL" id="JBJKBG010000004">
    <property type="protein sequence ID" value="KAL3741711.1"/>
    <property type="molecule type" value="Genomic_DNA"/>
</dbReference>
<sequence>MVRPEQNLPKSSKESMLCGANSKARSFTFKLGLEERMGGDGASGVCGGRGGGWVGAGGAYGVELVKEMVGDELWGGAFRDWMVVEGRRGRGCWWPPWPLGGPNGVVAWE</sequence>
<gene>
    <name evidence="1" type="ORF">ACJRO7_017218</name>
</gene>
<keyword evidence="2" id="KW-1185">Reference proteome</keyword>
<dbReference type="Proteomes" id="UP001634007">
    <property type="component" value="Unassembled WGS sequence"/>
</dbReference>
<evidence type="ECO:0000313" key="2">
    <source>
        <dbReference type="Proteomes" id="UP001634007"/>
    </source>
</evidence>
<organism evidence="1 2">
    <name type="scientific">Eucalyptus globulus</name>
    <name type="common">Tasmanian blue gum</name>
    <dbReference type="NCBI Taxonomy" id="34317"/>
    <lineage>
        <taxon>Eukaryota</taxon>
        <taxon>Viridiplantae</taxon>
        <taxon>Streptophyta</taxon>
        <taxon>Embryophyta</taxon>
        <taxon>Tracheophyta</taxon>
        <taxon>Spermatophyta</taxon>
        <taxon>Magnoliopsida</taxon>
        <taxon>eudicotyledons</taxon>
        <taxon>Gunneridae</taxon>
        <taxon>Pentapetalae</taxon>
        <taxon>rosids</taxon>
        <taxon>malvids</taxon>
        <taxon>Myrtales</taxon>
        <taxon>Myrtaceae</taxon>
        <taxon>Myrtoideae</taxon>
        <taxon>Eucalypteae</taxon>
        <taxon>Eucalyptus</taxon>
    </lineage>
</organism>
<reference evidence="1 2" key="1">
    <citation type="submission" date="2024-11" db="EMBL/GenBank/DDBJ databases">
        <title>Chromosome-level genome assembly of Eucalyptus globulus Labill. provides insights into its genome evolution.</title>
        <authorList>
            <person name="Li X."/>
        </authorList>
    </citation>
    <scope>NUCLEOTIDE SEQUENCE [LARGE SCALE GENOMIC DNA]</scope>
    <source>
        <strain evidence="1">CL2024</strain>
        <tissue evidence="1">Fresh tender leaves</tissue>
    </source>
</reference>
<name>A0ABD3KVS0_EUCGL</name>
<dbReference type="AlphaFoldDB" id="A0ABD3KVS0"/>
<comment type="caution">
    <text evidence="1">The sequence shown here is derived from an EMBL/GenBank/DDBJ whole genome shotgun (WGS) entry which is preliminary data.</text>
</comment>